<reference evidence="1 2" key="1">
    <citation type="journal article" date="2011" name="Genome Biol.">
        <title>Comparative genome sequence analysis underscores mycoparasitism as the ancestral life style of Trichoderma.</title>
        <authorList>
            <person name="Kubicek C.P."/>
            <person name="Herrera-Estrella A."/>
            <person name="Seidl-Seiboth V."/>
            <person name="Martinez D.A."/>
            <person name="Druzhinina I.S."/>
            <person name="Thon M."/>
            <person name="Zeilinger S."/>
            <person name="Casas-Flores S."/>
            <person name="Horwitz B.A."/>
            <person name="Mukherjee P.K."/>
            <person name="Mukherjee M."/>
            <person name="Kredics L."/>
            <person name="Alcaraz L.D."/>
            <person name="Aerts A."/>
            <person name="Antal Z."/>
            <person name="Atanasova L."/>
            <person name="Cervantes-Badillo M.G."/>
            <person name="Challacombe J."/>
            <person name="Chertkov O."/>
            <person name="McCluskey K."/>
            <person name="Coulpier F."/>
            <person name="Deshpande N."/>
            <person name="von Doehren H."/>
            <person name="Ebbole D.J."/>
            <person name="Esquivel-Naranjo E.U."/>
            <person name="Fekete E."/>
            <person name="Flipphi M."/>
            <person name="Glaser F."/>
            <person name="Gomez-Rodriguez E.Y."/>
            <person name="Gruber S."/>
            <person name="Han C."/>
            <person name="Henrissat B."/>
            <person name="Hermosa R."/>
            <person name="Hernandez-Onate M."/>
            <person name="Karaffa L."/>
            <person name="Kosti I."/>
            <person name="Le Crom S."/>
            <person name="Lindquist E."/>
            <person name="Lucas S."/>
            <person name="Luebeck M."/>
            <person name="Luebeck P.S."/>
            <person name="Margeot A."/>
            <person name="Metz B."/>
            <person name="Misra M."/>
            <person name="Nevalainen H."/>
            <person name="Omann M."/>
            <person name="Packer N."/>
            <person name="Perrone G."/>
            <person name="Uresti-Rivera E.E."/>
            <person name="Salamov A."/>
            <person name="Schmoll M."/>
            <person name="Seiboth B."/>
            <person name="Shapiro H."/>
            <person name="Sukno S."/>
            <person name="Tamayo-Ramos J.A."/>
            <person name="Tisch D."/>
            <person name="Wiest A."/>
            <person name="Wilkinson H.H."/>
            <person name="Zhang M."/>
            <person name="Coutinho P.M."/>
            <person name="Kenerley C.M."/>
            <person name="Monte E."/>
            <person name="Baker S.E."/>
            <person name="Grigoriev I.V."/>
        </authorList>
    </citation>
    <scope>NUCLEOTIDE SEQUENCE [LARGE SCALE GENOMIC DNA]</scope>
    <source>
        <strain evidence="2">ATCC 20476 / IMI 206040</strain>
    </source>
</reference>
<dbReference type="eggNOG" id="ENOG502TCM3">
    <property type="taxonomic scope" value="Eukaryota"/>
</dbReference>
<dbReference type="EMBL" id="ABDG02000014">
    <property type="protein sequence ID" value="EHK50393.1"/>
    <property type="molecule type" value="Genomic_DNA"/>
</dbReference>
<dbReference type="RefSeq" id="XP_013948558.1">
    <property type="nucleotide sequence ID" value="XM_014093083.1"/>
</dbReference>
<gene>
    <name evidence="1" type="ORF">TRIATDRAFT_297186</name>
</gene>
<protein>
    <submittedName>
        <fullName evidence="1">Uncharacterized protein</fullName>
    </submittedName>
</protein>
<dbReference type="OMA" id="RAYWPPD"/>
<evidence type="ECO:0000313" key="1">
    <source>
        <dbReference type="EMBL" id="EHK50393.1"/>
    </source>
</evidence>
<dbReference type="Proteomes" id="UP000005426">
    <property type="component" value="Unassembled WGS sequence"/>
</dbReference>
<dbReference type="OrthoDB" id="4175433at2759"/>
<dbReference type="KEGG" id="tatv:25780693"/>
<organism evidence="1 2">
    <name type="scientific">Hypocrea atroviridis (strain ATCC 20476 / IMI 206040)</name>
    <name type="common">Trichoderma atroviride</name>
    <dbReference type="NCBI Taxonomy" id="452589"/>
    <lineage>
        <taxon>Eukaryota</taxon>
        <taxon>Fungi</taxon>
        <taxon>Dikarya</taxon>
        <taxon>Ascomycota</taxon>
        <taxon>Pezizomycotina</taxon>
        <taxon>Sordariomycetes</taxon>
        <taxon>Hypocreomycetidae</taxon>
        <taxon>Hypocreales</taxon>
        <taxon>Hypocreaceae</taxon>
        <taxon>Trichoderma</taxon>
    </lineage>
</organism>
<keyword evidence="2" id="KW-1185">Reference proteome</keyword>
<accession>G9NGI2</accession>
<evidence type="ECO:0000313" key="2">
    <source>
        <dbReference type="Proteomes" id="UP000005426"/>
    </source>
</evidence>
<dbReference type="HOGENOM" id="CLU_2121403_0_0_1"/>
<name>G9NGI2_HYPAI</name>
<dbReference type="AlphaFoldDB" id="G9NGI2"/>
<comment type="caution">
    <text evidence="1">The sequence shown here is derived from an EMBL/GenBank/DDBJ whole genome shotgun (WGS) entry which is preliminary data.</text>
</comment>
<proteinExistence type="predicted"/>
<dbReference type="GeneID" id="25780693"/>
<sequence length="114" mass="12520">MSTATAPDITFSALVSLSDGVDPWDLEGSPELGPSNQPWRAYWPPDLSTVTECELASKPWLTWKNDPTKMNNKPWYQWVRPELEPAPVDGWCPVTCSYCNGRGCGPFSTGAEGA</sequence>